<keyword evidence="2" id="KW-0694">RNA-binding</keyword>
<proteinExistence type="predicted"/>
<dbReference type="InterPro" id="IPR036510">
    <property type="entry name" value="Ribosomal_bS20_sf"/>
</dbReference>
<dbReference type="Gene3D" id="1.20.58.110">
    <property type="entry name" value="Ribosomal protein S20"/>
    <property type="match status" value="1"/>
</dbReference>
<dbReference type="GO" id="GO:0006412">
    <property type="term" value="P:translation"/>
    <property type="evidence" value="ECO:0007669"/>
    <property type="project" value="InterPro"/>
</dbReference>
<dbReference type="GO" id="GO:0019843">
    <property type="term" value="F:rRNA binding"/>
    <property type="evidence" value="ECO:0007669"/>
    <property type="project" value="UniProtKB-KW"/>
</dbReference>
<dbReference type="Proteomes" id="UP000034917">
    <property type="component" value="Unassembled WGS sequence"/>
</dbReference>
<protein>
    <recommendedName>
        <fullName evidence="5">Small ribosomal subunit protein bS20</fullName>
    </recommendedName>
    <alternativeName>
        <fullName evidence="6">30S ribosomal protein S20</fullName>
    </alternativeName>
</protein>
<keyword evidence="4" id="KW-0687">Ribonucleoprotein</keyword>
<reference evidence="7 8" key="1">
    <citation type="journal article" date="2015" name="Nature">
        <title>rRNA introns, odd ribosomes, and small enigmatic genomes across a large radiation of phyla.</title>
        <authorList>
            <person name="Brown C.T."/>
            <person name="Hug L.A."/>
            <person name="Thomas B.C."/>
            <person name="Sharon I."/>
            <person name="Castelle C.J."/>
            <person name="Singh A."/>
            <person name="Wilkins M.J."/>
            <person name="Williams K.H."/>
            <person name="Banfield J.F."/>
        </authorList>
    </citation>
    <scope>NUCLEOTIDE SEQUENCE [LARGE SCALE GENOMIC DNA]</scope>
</reference>
<dbReference type="NCBIfam" id="TIGR00029">
    <property type="entry name" value="S20"/>
    <property type="match status" value="1"/>
</dbReference>
<gene>
    <name evidence="7" type="ORF">US40_C0002G0133</name>
</gene>
<evidence type="ECO:0000256" key="1">
    <source>
        <dbReference type="ARBA" id="ARBA00022730"/>
    </source>
</evidence>
<dbReference type="GO" id="GO:1990904">
    <property type="term" value="C:ribonucleoprotein complex"/>
    <property type="evidence" value="ECO:0007669"/>
    <property type="project" value="UniProtKB-KW"/>
</dbReference>
<accession>A0A0G0IR20</accession>
<evidence type="ECO:0000313" key="7">
    <source>
        <dbReference type="EMBL" id="KKQ26599.1"/>
    </source>
</evidence>
<name>A0A0G0IR20_9BACT</name>
<evidence type="ECO:0000256" key="4">
    <source>
        <dbReference type="ARBA" id="ARBA00023274"/>
    </source>
</evidence>
<keyword evidence="3 7" id="KW-0689">Ribosomal protein</keyword>
<dbReference type="AlphaFoldDB" id="A0A0G0IR20"/>
<dbReference type="GO" id="GO:0005840">
    <property type="term" value="C:ribosome"/>
    <property type="evidence" value="ECO:0007669"/>
    <property type="project" value="UniProtKB-KW"/>
</dbReference>
<evidence type="ECO:0000256" key="2">
    <source>
        <dbReference type="ARBA" id="ARBA00022884"/>
    </source>
</evidence>
<dbReference type="SUPFAM" id="SSF46992">
    <property type="entry name" value="Ribosomal protein S20"/>
    <property type="match status" value="1"/>
</dbReference>
<comment type="caution">
    <text evidence="7">The sequence shown here is derived from an EMBL/GenBank/DDBJ whole genome shotgun (WGS) entry which is preliminary data.</text>
</comment>
<dbReference type="GO" id="GO:0003735">
    <property type="term" value="F:structural constituent of ribosome"/>
    <property type="evidence" value="ECO:0007669"/>
    <property type="project" value="InterPro"/>
</dbReference>
<evidence type="ECO:0000256" key="3">
    <source>
        <dbReference type="ARBA" id="ARBA00022980"/>
    </source>
</evidence>
<evidence type="ECO:0000256" key="5">
    <source>
        <dbReference type="ARBA" id="ARBA00035136"/>
    </source>
</evidence>
<keyword evidence="1" id="KW-0699">rRNA-binding</keyword>
<dbReference type="Pfam" id="PF01649">
    <property type="entry name" value="Ribosomal_S20p"/>
    <property type="match status" value="1"/>
</dbReference>
<organism evidence="7 8">
    <name type="scientific">Candidatus Roizmanbacteria bacterium GW2011_GWC2_37_13</name>
    <dbReference type="NCBI Taxonomy" id="1618486"/>
    <lineage>
        <taxon>Bacteria</taxon>
        <taxon>Candidatus Roizmaniibacteriota</taxon>
    </lineage>
</organism>
<evidence type="ECO:0000313" key="8">
    <source>
        <dbReference type="Proteomes" id="UP000034917"/>
    </source>
</evidence>
<dbReference type="InterPro" id="IPR002583">
    <property type="entry name" value="Ribosomal_bS20"/>
</dbReference>
<dbReference type="EMBL" id="LBSV01000002">
    <property type="protein sequence ID" value="KKQ26599.1"/>
    <property type="molecule type" value="Genomic_DNA"/>
</dbReference>
<evidence type="ECO:0000256" key="6">
    <source>
        <dbReference type="ARBA" id="ARBA00035343"/>
    </source>
</evidence>
<sequence length="71" mass="8358">MRKDKKKTSKNLVYIKAYKDTLNSLKRGGKNTKELISRFYSQVDKAVKNKIIHKNKGDRLKSKVRKFKTSK</sequence>